<comment type="caution">
    <text evidence="2">The sequence shown here is derived from an EMBL/GenBank/DDBJ whole genome shotgun (WGS) entry which is preliminary data.</text>
</comment>
<accession>A0A699K9V3</accession>
<organism evidence="2">
    <name type="scientific">Tanacetum cinerariifolium</name>
    <name type="common">Dalmatian daisy</name>
    <name type="synonym">Chrysanthemum cinerariifolium</name>
    <dbReference type="NCBI Taxonomy" id="118510"/>
    <lineage>
        <taxon>Eukaryota</taxon>
        <taxon>Viridiplantae</taxon>
        <taxon>Streptophyta</taxon>
        <taxon>Embryophyta</taxon>
        <taxon>Tracheophyta</taxon>
        <taxon>Spermatophyta</taxon>
        <taxon>Magnoliopsida</taxon>
        <taxon>eudicotyledons</taxon>
        <taxon>Gunneridae</taxon>
        <taxon>Pentapetalae</taxon>
        <taxon>asterids</taxon>
        <taxon>campanulids</taxon>
        <taxon>Asterales</taxon>
        <taxon>Asteraceae</taxon>
        <taxon>Asteroideae</taxon>
        <taxon>Anthemideae</taxon>
        <taxon>Anthemidinae</taxon>
        <taxon>Tanacetum</taxon>
    </lineage>
</organism>
<dbReference type="AlphaFoldDB" id="A0A699K9V3"/>
<name>A0A699K9V3_TANCI</name>
<sequence length="278" mass="30876">MWRLFWAAAATSTEIVFLQKLEEIKMLNEKAHEWHWLVFSSGYREVELSRIPCVHGMAGYMHMKMNLDLGFDEWYSQCKCMAPPTTTPSSSNTMPPPPTPSSSNPMPPPPTPSNSNIMPPPATSSTTNTMPPPATPSISNTMPPPGSNTSVGFNTMPSHATSASTRTNKGNGPLILKKEADLTKLVLLETEVVLGVVQPPEVVFGVVIEVVLEVVQAKEEAVYEMEREQNANDEDEQFWEDCAREFDKVEEHRAQDKGMPEDVSARKQPMMEDVSARK</sequence>
<feature type="compositionally biased region" description="Basic and acidic residues" evidence="1">
    <location>
        <begin position="249"/>
        <end position="265"/>
    </location>
</feature>
<reference evidence="2" key="1">
    <citation type="journal article" date="2019" name="Sci. Rep.">
        <title>Draft genome of Tanacetum cinerariifolium, the natural source of mosquito coil.</title>
        <authorList>
            <person name="Yamashiro T."/>
            <person name="Shiraishi A."/>
            <person name="Satake H."/>
            <person name="Nakayama K."/>
        </authorList>
    </citation>
    <scope>NUCLEOTIDE SEQUENCE</scope>
</reference>
<feature type="compositionally biased region" description="Pro residues" evidence="1">
    <location>
        <begin position="94"/>
        <end position="122"/>
    </location>
</feature>
<feature type="compositionally biased region" description="Low complexity" evidence="1">
    <location>
        <begin position="84"/>
        <end position="93"/>
    </location>
</feature>
<evidence type="ECO:0000256" key="1">
    <source>
        <dbReference type="SAM" id="MobiDB-lite"/>
    </source>
</evidence>
<evidence type="ECO:0000313" key="2">
    <source>
        <dbReference type="EMBL" id="GFA78152.1"/>
    </source>
</evidence>
<proteinExistence type="predicted"/>
<gene>
    <name evidence="2" type="ORF">Tci_650124</name>
</gene>
<feature type="region of interest" description="Disordered" evidence="1">
    <location>
        <begin position="249"/>
        <end position="278"/>
    </location>
</feature>
<dbReference type="EMBL" id="BKCJ010486759">
    <property type="protein sequence ID" value="GFA78152.1"/>
    <property type="molecule type" value="Genomic_DNA"/>
</dbReference>
<protein>
    <submittedName>
        <fullName evidence="2">Uncharacterized protein</fullName>
    </submittedName>
</protein>
<feature type="region of interest" description="Disordered" evidence="1">
    <location>
        <begin position="84"/>
        <end position="172"/>
    </location>
</feature>
<feature type="compositionally biased region" description="Polar residues" evidence="1">
    <location>
        <begin position="136"/>
        <end position="170"/>
    </location>
</feature>